<dbReference type="Proteomes" id="UP001172457">
    <property type="component" value="Chromosome 4"/>
</dbReference>
<keyword evidence="2" id="KW-1185">Reference proteome</keyword>
<protein>
    <submittedName>
        <fullName evidence="1">Uncharacterized protein</fullName>
    </submittedName>
</protein>
<accession>A0AA38TLM8</accession>
<reference evidence="1" key="1">
    <citation type="submission" date="2023-03" db="EMBL/GenBank/DDBJ databases">
        <title>Chromosome-scale reference genome and RAD-based genetic map of yellow starthistle (Centaurea solstitialis) reveal putative structural variation and QTLs associated with invader traits.</title>
        <authorList>
            <person name="Reatini B."/>
            <person name="Cang F.A."/>
            <person name="Jiang Q."/>
            <person name="Mckibben M.T.W."/>
            <person name="Barker M.S."/>
            <person name="Rieseberg L.H."/>
            <person name="Dlugosch K.M."/>
        </authorList>
    </citation>
    <scope>NUCLEOTIDE SEQUENCE</scope>
    <source>
        <strain evidence="1">CAN-66</strain>
        <tissue evidence="1">Leaf</tissue>
    </source>
</reference>
<evidence type="ECO:0000313" key="1">
    <source>
        <dbReference type="EMBL" id="KAJ9553752.1"/>
    </source>
</evidence>
<dbReference type="EMBL" id="JARYMX010000004">
    <property type="protein sequence ID" value="KAJ9553752.1"/>
    <property type="molecule type" value="Genomic_DNA"/>
</dbReference>
<comment type="caution">
    <text evidence="1">The sequence shown here is derived from an EMBL/GenBank/DDBJ whole genome shotgun (WGS) entry which is preliminary data.</text>
</comment>
<gene>
    <name evidence="1" type="ORF">OSB04_017797</name>
</gene>
<proteinExistence type="predicted"/>
<evidence type="ECO:0000313" key="2">
    <source>
        <dbReference type="Proteomes" id="UP001172457"/>
    </source>
</evidence>
<dbReference type="AlphaFoldDB" id="A0AA38TLM8"/>
<sequence>MLKSLESCDRITTIQFYDNNFSFSGELPAKTAWNLSRLEISDKFSSRIRAGISSWVKRKRRSLNNKTFKHEIDEDEILLQDRYGYGD</sequence>
<organism evidence="1 2">
    <name type="scientific">Centaurea solstitialis</name>
    <name type="common">yellow star-thistle</name>
    <dbReference type="NCBI Taxonomy" id="347529"/>
    <lineage>
        <taxon>Eukaryota</taxon>
        <taxon>Viridiplantae</taxon>
        <taxon>Streptophyta</taxon>
        <taxon>Embryophyta</taxon>
        <taxon>Tracheophyta</taxon>
        <taxon>Spermatophyta</taxon>
        <taxon>Magnoliopsida</taxon>
        <taxon>eudicotyledons</taxon>
        <taxon>Gunneridae</taxon>
        <taxon>Pentapetalae</taxon>
        <taxon>asterids</taxon>
        <taxon>campanulids</taxon>
        <taxon>Asterales</taxon>
        <taxon>Asteraceae</taxon>
        <taxon>Carduoideae</taxon>
        <taxon>Cardueae</taxon>
        <taxon>Centaureinae</taxon>
        <taxon>Centaurea</taxon>
    </lineage>
</organism>
<name>A0AA38TLM8_9ASTR</name>